<dbReference type="InterPro" id="IPR050431">
    <property type="entry name" value="Adaptor_comp_med_subunit"/>
</dbReference>
<dbReference type="PROSITE" id="PS51072">
    <property type="entry name" value="MHD"/>
    <property type="match status" value="1"/>
</dbReference>
<dbReference type="Gene3D" id="2.60.40.1170">
    <property type="entry name" value="Mu homology domain, subdomain B"/>
    <property type="match status" value="2"/>
</dbReference>
<dbReference type="EMBL" id="CP056065">
    <property type="protein sequence ID" value="UKJ88097.2"/>
    <property type="molecule type" value="Genomic_DNA"/>
</dbReference>
<feature type="domain" description="MHD" evidence="6">
    <location>
        <begin position="168"/>
        <end position="439"/>
    </location>
</feature>
<organism evidence="7 8">
    <name type="scientific">Theileria orientalis</name>
    <dbReference type="NCBI Taxonomy" id="68886"/>
    <lineage>
        <taxon>Eukaryota</taxon>
        <taxon>Sar</taxon>
        <taxon>Alveolata</taxon>
        <taxon>Apicomplexa</taxon>
        <taxon>Aconoidasida</taxon>
        <taxon>Piroplasmida</taxon>
        <taxon>Theileriidae</taxon>
        <taxon>Theileria</taxon>
    </lineage>
</organism>
<dbReference type="InterPro" id="IPR001392">
    <property type="entry name" value="Clathrin_mu"/>
</dbReference>
<sequence length="441" mass="50638">MGGISGIYILDLKGRLIICRNYKADILTNVCDAFYEHVILQDSGAIKPVFHTEGCTFSWISQNGIYFIAVAASNYNVSLSIAFLYRFINVLTSYFKHLSEESIRENFVVVYELLDEMLDNGFPQVTEVSILREFIKNQYHQMTIDKVRAPNAMTNVVSWRKEGIKHKKNELFLDVIESLDLILSASGTVLRSEIKGCLKMKSYLSNMPEVYLCLNDKLLFDMDAAEKGAMGQPANYSDKYGAKFGTVELEDVKFHQCVELTKFNTDRTISFIPPDGEFELMTYRLRCRVKPLFSVYVTFSYKSNSRIEFYVKATSQFKSKSMATNVEFLIPVPSDVNCPEFNPTQGSVKYLPDQDAIIWYVKQFQGDKVYTMFASFGLPSVSDEAREMFSKNPVKIKFEIPYYTVSGINVKHLRITDRSGYKALPWVRYITRNGDYQLRMS</sequence>
<proteinExistence type="inferred from homology"/>
<dbReference type="OrthoDB" id="10259133at2759"/>
<dbReference type="PIRSF" id="PIRSF005992">
    <property type="entry name" value="Clathrin_mu"/>
    <property type="match status" value="1"/>
</dbReference>
<dbReference type="GO" id="GO:0006886">
    <property type="term" value="P:intracellular protein transport"/>
    <property type="evidence" value="ECO:0007669"/>
    <property type="project" value="UniProtKB-UniRule"/>
</dbReference>
<dbReference type="InterPro" id="IPR028565">
    <property type="entry name" value="MHD"/>
</dbReference>
<dbReference type="GO" id="GO:0030131">
    <property type="term" value="C:clathrin adaptor complex"/>
    <property type="evidence" value="ECO:0007669"/>
    <property type="project" value="UniProtKB-UniRule"/>
</dbReference>
<evidence type="ECO:0000313" key="8">
    <source>
        <dbReference type="Proteomes" id="UP000244803"/>
    </source>
</evidence>
<evidence type="ECO:0000256" key="3">
    <source>
        <dbReference type="ARBA" id="ARBA00022927"/>
    </source>
</evidence>
<dbReference type="CDD" id="cd09250">
    <property type="entry name" value="AP-1_Mu1_Cterm"/>
    <property type="match status" value="1"/>
</dbReference>
<reference evidence="7" key="1">
    <citation type="submission" date="2022-07" db="EMBL/GenBank/DDBJ databases">
        <title>Evaluation of T. orientalis genome assembly methods using nanopore sequencing and analysis of variation between genomes.</title>
        <authorList>
            <person name="Yam J."/>
            <person name="Micallef M.L."/>
            <person name="Liu M."/>
            <person name="Djordjevic S.P."/>
            <person name="Bogema D.R."/>
            <person name="Jenkins C."/>
        </authorList>
    </citation>
    <scope>NUCLEOTIDE SEQUENCE</scope>
    <source>
        <strain evidence="7">Fish Creek</strain>
    </source>
</reference>
<name>A0A976QPV1_THEOR</name>
<dbReference type="Pfam" id="PF00928">
    <property type="entry name" value="Adap_comp_sub"/>
    <property type="match status" value="1"/>
</dbReference>
<dbReference type="AlphaFoldDB" id="A0A976QPV1"/>
<dbReference type="SUPFAM" id="SSF49447">
    <property type="entry name" value="Second domain of Mu2 adaptin subunit (ap50) of ap2 adaptor"/>
    <property type="match status" value="1"/>
</dbReference>
<comment type="subcellular location">
    <subcellularLocation>
        <location evidence="1">Endomembrane system</location>
    </subcellularLocation>
</comment>
<evidence type="ECO:0000259" key="6">
    <source>
        <dbReference type="PROSITE" id="PS51072"/>
    </source>
</evidence>
<gene>
    <name evidence="7" type="ORF">MACJ_000540</name>
</gene>
<dbReference type="PROSITE" id="PS00991">
    <property type="entry name" value="CLAT_ADAPTOR_M_2"/>
    <property type="match status" value="1"/>
</dbReference>
<evidence type="ECO:0000256" key="5">
    <source>
        <dbReference type="PIRNR" id="PIRNR005992"/>
    </source>
</evidence>
<dbReference type="InterPro" id="IPR018240">
    <property type="entry name" value="Clathrin_mu_CS"/>
</dbReference>
<dbReference type="GO" id="GO:0016192">
    <property type="term" value="P:vesicle-mediated transport"/>
    <property type="evidence" value="ECO:0007669"/>
    <property type="project" value="InterPro"/>
</dbReference>
<evidence type="ECO:0000256" key="4">
    <source>
        <dbReference type="ARBA" id="ARBA00023136"/>
    </source>
</evidence>
<dbReference type="InterPro" id="IPR011012">
    <property type="entry name" value="Longin-like_dom_sf"/>
</dbReference>
<keyword evidence="4" id="KW-0472">Membrane</keyword>
<dbReference type="SUPFAM" id="SSF64356">
    <property type="entry name" value="SNARE-like"/>
    <property type="match status" value="1"/>
</dbReference>
<dbReference type="GO" id="GO:0012505">
    <property type="term" value="C:endomembrane system"/>
    <property type="evidence" value="ECO:0007669"/>
    <property type="project" value="UniProtKB-SubCell"/>
</dbReference>
<dbReference type="PANTHER" id="PTHR10529">
    <property type="entry name" value="AP COMPLEX SUBUNIT MU"/>
    <property type="match status" value="1"/>
</dbReference>
<dbReference type="InterPro" id="IPR036168">
    <property type="entry name" value="AP2_Mu_C_sf"/>
</dbReference>
<comment type="similarity">
    <text evidence="5">Belongs to the adaptor complexes medium subunit family.</text>
</comment>
<dbReference type="InterPro" id="IPR022775">
    <property type="entry name" value="AP_mu_sigma_su"/>
</dbReference>
<evidence type="ECO:0000256" key="1">
    <source>
        <dbReference type="ARBA" id="ARBA00004308"/>
    </source>
</evidence>
<dbReference type="Gene3D" id="3.30.450.60">
    <property type="match status" value="1"/>
</dbReference>
<keyword evidence="3 5" id="KW-0653">Protein transport</keyword>
<evidence type="ECO:0000313" key="7">
    <source>
        <dbReference type="EMBL" id="UKJ88097.2"/>
    </source>
</evidence>
<keyword evidence="2 5" id="KW-0813">Transport</keyword>
<dbReference type="Proteomes" id="UP000244803">
    <property type="component" value="Chromosome 1"/>
</dbReference>
<accession>A0A976QPV1</accession>
<dbReference type="Pfam" id="PF01217">
    <property type="entry name" value="Clat_adaptor_s"/>
    <property type="match status" value="1"/>
</dbReference>
<dbReference type="PROSITE" id="PS00990">
    <property type="entry name" value="CLAT_ADAPTOR_M_1"/>
    <property type="match status" value="1"/>
</dbReference>
<protein>
    <submittedName>
        <fullName evidence="7">Clathrin-adaptor chain</fullName>
    </submittedName>
</protein>
<evidence type="ECO:0000256" key="2">
    <source>
        <dbReference type="ARBA" id="ARBA00022448"/>
    </source>
</evidence>
<dbReference type="PRINTS" id="PR00314">
    <property type="entry name" value="CLATHRINADPT"/>
</dbReference>
<dbReference type="FunFam" id="3.30.450.60:FF:000002">
    <property type="entry name" value="AP-2 complex subunit mu, putative"/>
    <property type="match status" value="1"/>
</dbReference>